<organism evidence="1 2">
    <name type="scientific">Gemmata obscuriglobus</name>
    <dbReference type="NCBI Taxonomy" id="114"/>
    <lineage>
        <taxon>Bacteria</taxon>
        <taxon>Pseudomonadati</taxon>
        <taxon>Planctomycetota</taxon>
        <taxon>Planctomycetia</taxon>
        <taxon>Gemmatales</taxon>
        <taxon>Gemmataceae</taxon>
        <taxon>Gemmata</taxon>
    </lineage>
</organism>
<proteinExistence type="predicted"/>
<dbReference type="KEGG" id="gog:C1280_26425"/>
<dbReference type="AlphaFoldDB" id="A0A2Z3HFM3"/>
<reference evidence="1 2" key="1">
    <citation type="submission" date="2018-01" db="EMBL/GenBank/DDBJ databases">
        <title>G. obscuriglobus.</title>
        <authorList>
            <person name="Franke J."/>
            <person name="Blomberg W."/>
            <person name="Selmecki A."/>
        </authorList>
    </citation>
    <scope>NUCLEOTIDE SEQUENCE [LARGE SCALE GENOMIC DNA]</scope>
    <source>
        <strain evidence="1 2">DSM 5831</strain>
    </source>
</reference>
<evidence type="ECO:0000313" key="1">
    <source>
        <dbReference type="EMBL" id="AWM40190.1"/>
    </source>
</evidence>
<name>A0A2Z3HFM3_9BACT</name>
<dbReference type="EMBL" id="CP025958">
    <property type="protein sequence ID" value="AWM40190.1"/>
    <property type="molecule type" value="Genomic_DNA"/>
</dbReference>
<gene>
    <name evidence="1" type="ORF">C1280_26425</name>
</gene>
<evidence type="ECO:0000313" key="2">
    <source>
        <dbReference type="Proteomes" id="UP000245802"/>
    </source>
</evidence>
<dbReference type="Proteomes" id="UP000245802">
    <property type="component" value="Chromosome"/>
</dbReference>
<protein>
    <submittedName>
        <fullName evidence="1">Uncharacterized protein</fullName>
    </submittedName>
</protein>
<keyword evidence="2" id="KW-1185">Reference proteome</keyword>
<accession>A0A2Z3HFM3</accession>
<sequence length="66" mass="7414">MHKLHRERFWQLVCEHAHTVNVAAHVLPTLLGTATPFASALGMSRFRNHEFVTLPALIEPGQSGPW</sequence>